<evidence type="ECO:0000256" key="3">
    <source>
        <dbReference type="ARBA" id="ARBA00022989"/>
    </source>
</evidence>
<dbReference type="InterPro" id="IPR009078">
    <property type="entry name" value="Ferritin-like_SF"/>
</dbReference>
<evidence type="ECO:0000256" key="2">
    <source>
        <dbReference type="ARBA" id="ARBA00022692"/>
    </source>
</evidence>
<evidence type="ECO:0000313" key="7">
    <source>
        <dbReference type="Proteomes" id="UP000597444"/>
    </source>
</evidence>
<proteinExistence type="predicted"/>
<comment type="subcellular location">
    <subcellularLocation>
        <location evidence="1">Endomembrane system</location>
        <topology evidence="1">Multi-pass membrane protein</topology>
    </subcellularLocation>
</comment>
<keyword evidence="4 5" id="KW-0472">Membrane</keyword>
<evidence type="ECO:0000256" key="5">
    <source>
        <dbReference type="SAM" id="Phobius"/>
    </source>
</evidence>
<dbReference type="Proteomes" id="UP000597444">
    <property type="component" value="Unassembled WGS sequence"/>
</dbReference>
<dbReference type="InterPro" id="IPR008217">
    <property type="entry name" value="Ccc1_fam"/>
</dbReference>
<dbReference type="SUPFAM" id="SSF47240">
    <property type="entry name" value="Ferritin-like"/>
    <property type="match status" value="1"/>
</dbReference>
<dbReference type="Pfam" id="PF01988">
    <property type="entry name" value="VIT1"/>
    <property type="match status" value="1"/>
</dbReference>
<comment type="caution">
    <text evidence="6">The sequence shown here is derived from an EMBL/GenBank/DDBJ whole genome shotgun (WGS) entry which is preliminary data.</text>
</comment>
<keyword evidence="7" id="KW-1185">Reference proteome</keyword>
<evidence type="ECO:0000313" key="6">
    <source>
        <dbReference type="EMBL" id="GHO96349.1"/>
    </source>
</evidence>
<feature type="transmembrane region" description="Helical" evidence="5">
    <location>
        <begin position="325"/>
        <end position="348"/>
    </location>
</feature>
<organism evidence="6 7">
    <name type="scientific">Reticulibacter mediterranei</name>
    <dbReference type="NCBI Taxonomy" id="2778369"/>
    <lineage>
        <taxon>Bacteria</taxon>
        <taxon>Bacillati</taxon>
        <taxon>Chloroflexota</taxon>
        <taxon>Ktedonobacteria</taxon>
        <taxon>Ktedonobacterales</taxon>
        <taxon>Reticulibacteraceae</taxon>
        <taxon>Reticulibacter</taxon>
    </lineage>
</organism>
<protein>
    <recommendedName>
        <fullName evidence="8">Rubrerythrin family protein</fullName>
    </recommendedName>
</protein>
<accession>A0A8J3IQZ2</accession>
<evidence type="ECO:0008006" key="8">
    <source>
        <dbReference type="Google" id="ProtNLM"/>
    </source>
</evidence>
<dbReference type="PANTHER" id="PTHR31851">
    <property type="entry name" value="FE(2+)/MN(2+) TRANSPORTER PCL1"/>
    <property type="match status" value="1"/>
</dbReference>
<reference evidence="6" key="1">
    <citation type="submission" date="2020-10" db="EMBL/GenBank/DDBJ databases">
        <title>Taxonomic study of unclassified bacteria belonging to the class Ktedonobacteria.</title>
        <authorList>
            <person name="Yabe S."/>
            <person name="Wang C.M."/>
            <person name="Zheng Y."/>
            <person name="Sakai Y."/>
            <person name="Cavaletti L."/>
            <person name="Monciardini P."/>
            <person name="Donadio S."/>
        </authorList>
    </citation>
    <scope>NUCLEOTIDE SEQUENCE</scope>
    <source>
        <strain evidence="6">ID150040</strain>
    </source>
</reference>
<dbReference type="GO" id="GO:0005384">
    <property type="term" value="F:manganese ion transmembrane transporter activity"/>
    <property type="evidence" value="ECO:0007669"/>
    <property type="project" value="InterPro"/>
</dbReference>
<dbReference type="InterPro" id="IPR039376">
    <property type="entry name" value="Ferritin_CCC1_N"/>
</dbReference>
<dbReference type="CDD" id="cd01044">
    <property type="entry name" value="Ferritin_CCC1_N"/>
    <property type="match status" value="1"/>
</dbReference>
<dbReference type="EMBL" id="BNJK01000001">
    <property type="protein sequence ID" value="GHO96349.1"/>
    <property type="molecule type" value="Genomic_DNA"/>
</dbReference>
<evidence type="ECO:0000256" key="4">
    <source>
        <dbReference type="ARBA" id="ARBA00023136"/>
    </source>
</evidence>
<feature type="transmembrane region" description="Helical" evidence="5">
    <location>
        <begin position="295"/>
        <end position="319"/>
    </location>
</feature>
<dbReference type="GO" id="GO:0030026">
    <property type="term" value="P:intracellular manganese ion homeostasis"/>
    <property type="evidence" value="ECO:0007669"/>
    <property type="project" value="InterPro"/>
</dbReference>
<feature type="transmembrane region" description="Helical" evidence="5">
    <location>
        <begin position="360"/>
        <end position="381"/>
    </location>
</feature>
<sequence length="382" mass="41023">MKETRTNTPVSGDIERYREFYLSEQEGVYLYRKLAEVEDDRHLAELYRRIADIEQRHATLWKGYLEEAGMAVPMYTPNWRVRALLWLAKRMGTGAVLSTISSMERGAVHVYDNQPDAVQAGLPTDERSHARLFRYLQSSTKGGIAGPLLAQFEGRHRSAGGNELRAAVLGASDGLTSNLSLVMGVAGATLAGQAVLISGLSGLLAGAFSMAIGEWVSVQSSRELNIHQIAIESEELKHAPDEEREELALIYQSKGIDEKTAQELATNLMQQSHTALDTLAREELGIDPKELGGSAWGAAITSFFLFVIGAIIPVLPFIFTGGFVAVGISLLLSVLGLFGIGAGVSLTAGSPLWQAGIRQMVLGLLAAGITFGIGRLLGSAIG</sequence>
<keyword evidence="2 5" id="KW-0812">Transmembrane</keyword>
<name>A0A8J3IQZ2_9CHLR</name>
<evidence type="ECO:0000256" key="1">
    <source>
        <dbReference type="ARBA" id="ARBA00004127"/>
    </source>
</evidence>
<dbReference type="GO" id="GO:0012505">
    <property type="term" value="C:endomembrane system"/>
    <property type="evidence" value="ECO:0007669"/>
    <property type="project" value="UniProtKB-SubCell"/>
</dbReference>
<dbReference type="AlphaFoldDB" id="A0A8J3IQZ2"/>
<keyword evidence="3 5" id="KW-1133">Transmembrane helix</keyword>
<gene>
    <name evidence="6" type="ORF">KSF_063970</name>
</gene>
<dbReference type="RefSeq" id="WP_220206983.1">
    <property type="nucleotide sequence ID" value="NZ_BNJK01000001.1"/>
</dbReference>